<dbReference type="Proteomes" id="UP000826234">
    <property type="component" value="Unassembled WGS sequence"/>
</dbReference>
<feature type="non-terminal residue" evidence="1">
    <location>
        <position position="30"/>
    </location>
</feature>
<protein>
    <submittedName>
        <fullName evidence="1">Uncharacterized protein</fullName>
    </submittedName>
</protein>
<sequence length="30" mass="3450">MMLAIDLIMQGVIWSGDHYSLDEPLSWLSQ</sequence>
<name>A0ABQ7TJC9_PHRPL</name>
<evidence type="ECO:0000313" key="2">
    <source>
        <dbReference type="Proteomes" id="UP000826234"/>
    </source>
</evidence>
<proteinExistence type="predicted"/>
<evidence type="ECO:0000313" key="1">
    <source>
        <dbReference type="EMBL" id="KAH0629557.1"/>
    </source>
</evidence>
<reference evidence="1 2" key="1">
    <citation type="journal article" date="2022" name="Gigascience">
        <title>A chromosome-level genome assembly and annotation of the desert horned lizard, Phrynosoma platyrhinos, provides insight into chromosomal rearrangements among reptiles.</title>
        <authorList>
            <person name="Koochekian N."/>
            <person name="Ascanio A."/>
            <person name="Farleigh K."/>
            <person name="Card D.C."/>
            <person name="Schield D.R."/>
            <person name="Castoe T.A."/>
            <person name="Jezkova T."/>
        </authorList>
    </citation>
    <scope>NUCLEOTIDE SEQUENCE [LARGE SCALE GENOMIC DNA]</scope>
    <source>
        <strain evidence="1">NK-2021</strain>
    </source>
</reference>
<organism evidence="1 2">
    <name type="scientific">Phrynosoma platyrhinos</name>
    <name type="common">Desert horned lizard</name>
    <dbReference type="NCBI Taxonomy" id="52577"/>
    <lineage>
        <taxon>Eukaryota</taxon>
        <taxon>Metazoa</taxon>
        <taxon>Chordata</taxon>
        <taxon>Craniata</taxon>
        <taxon>Vertebrata</taxon>
        <taxon>Euteleostomi</taxon>
        <taxon>Lepidosauria</taxon>
        <taxon>Squamata</taxon>
        <taxon>Bifurcata</taxon>
        <taxon>Unidentata</taxon>
        <taxon>Episquamata</taxon>
        <taxon>Toxicofera</taxon>
        <taxon>Iguania</taxon>
        <taxon>Phrynosomatidae</taxon>
        <taxon>Phrynosomatinae</taxon>
        <taxon>Phrynosoma</taxon>
    </lineage>
</organism>
<comment type="caution">
    <text evidence="1">The sequence shown here is derived from an EMBL/GenBank/DDBJ whole genome shotgun (WGS) entry which is preliminary data.</text>
</comment>
<keyword evidence="2" id="KW-1185">Reference proteome</keyword>
<dbReference type="EMBL" id="JAIPUX010000439">
    <property type="protein sequence ID" value="KAH0629557.1"/>
    <property type="molecule type" value="Genomic_DNA"/>
</dbReference>
<gene>
    <name evidence="1" type="ORF">JD844_011709</name>
</gene>
<accession>A0ABQ7TJC9</accession>